<dbReference type="AlphaFoldDB" id="A0A401Q2C2"/>
<protein>
    <submittedName>
        <fullName evidence="1">Uncharacterized protein</fullName>
    </submittedName>
</protein>
<organism evidence="1 2">
    <name type="scientific">Scyliorhinus torazame</name>
    <name type="common">Cloudy catshark</name>
    <name type="synonym">Catulus torazame</name>
    <dbReference type="NCBI Taxonomy" id="75743"/>
    <lineage>
        <taxon>Eukaryota</taxon>
        <taxon>Metazoa</taxon>
        <taxon>Chordata</taxon>
        <taxon>Craniata</taxon>
        <taxon>Vertebrata</taxon>
        <taxon>Chondrichthyes</taxon>
        <taxon>Elasmobranchii</taxon>
        <taxon>Galeomorphii</taxon>
        <taxon>Galeoidea</taxon>
        <taxon>Carcharhiniformes</taxon>
        <taxon>Scyliorhinidae</taxon>
        <taxon>Scyliorhinus</taxon>
    </lineage>
</organism>
<comment type="caution">
    <text evidence="1">The sequence shown here is derived from an EMBL/GenBank/DDBJ whole genome shotgun (WGS) entry which is preliminary data.</text>
</comment>
<accession>A0A401Q2C2</accession>
<keyword evidence="2" id="KW-1185">Reference proteome</keyword>
<dbReference type="EMBL" id="BFAA01009394">
    <property type="protein sequence ID" value="GCB79567.1"/>
    <property type="molecule type" value="Genomic_DNA"/>
</dbReference>
<evidence type="ECO:0000313" key="1">
    <source>
        <dbReference type="EMBL" id="GCB79567.1"/>
    </source>
</evidence>
<sequence length="132" mass="14596">LGALEEKFGLPPENTFRYMQVRVFVRRQVSNLAGENQAKLGRGKSHFRCRAGPTKNLREQKVAAAEKALNAAVVKAQASSVGTKMTKAQNTVTNVVQDQEPKGHKLTEDANECFDKNKVKSILKNLVLISFL</sequence>
<dbReference type="Proteomes" id="UP000288216">
    <property type="component" value="Unassembled WGS sequence"/>
</dbReference>
<gene>
    <name evidence="1" type="ORF">scyTo_0016002</name>
</gene>
<evidence type="ECO:0000313" key="2">
    <source>
        <dbReference type="Proteomes" id="UP000288216"/>
    </source>
</evidence>
<proteinExistence type="predicted"/>
<reference evidence="1 2" key="1">
    <citation type="journal article" date="2018" name="Nat. Ecol. Evol.">
        <title>Shark genomes provide insights into elasmobranch evolution and the origin of vertebrates.</title>
        <authorList>
            <person name="Hara Y"/>
            <person name="Yamaguchi K"/>
            <person name="Onimaru K"/>
            <person name="Kadota M"/>
            <person name="Koyanagi M"/>
            <person name="Keeley SD"/>
            <person name="Tatsumi K"/>
            <person name="Tanaka K"/>
            <person name="Motone F"/>
            <person name="Kageyama Y"/>
            <person name="Nozu R"/>
            <person name="Adachi N"/>
            <person name="Nishimura O"/>
            <person name="Nakagawa R"/>
            <person name="Tanegashima C"/>
            <person name="Kiyatake I"/>
            <person name="Matsumoto R"/>
            <person name="Murakumo K"/>
            <person name="Nishida K"/>
            <person name="Terakita A"/>
            <person name="Kuratani S"/>
            <person name="Sato K"/>
            <person name="Hyodo S Kuraku.S."/>
        </authorList>
    </citation>
    <scope>NUCLEOTIDE SEQUENCE [LARGE SCALE GENOMIC DNA]</scope>
</reference>
<name>A0A401Q2C2_SCYTO</name>
<feature type="non-terminal residue" evidence="1">
    <location>
        <position position="1"/>
    </location>
</feature>